<proteinExistence type="predicted"/>
<evidence type="ECO:0000313" key="2">
    <source>
        <dbReference type="Proteomes" id="UP001153332"/>
    </source>
</evidence>
<evidence type="ECO:0000313" key="1">
    <source>
        <dbReference type="EMBL" id="KAJ8121568.1"/>
    </source>
</evidence>
<dbReference type="Proteomes" id="UP001153332">
    <property type="component" value="Unassembled WGS sequence"/>
</dbReference>
<accession>A0ACC2J2F8</accession>
<gene>
    <name evidence="1" type="ORF">O1611_g10069</name>
</gene>
<protein>
    <submittedName>
        <fullName evidence="1">Uncharacterized protein</fullName>
    </submittedName>
</protein>
<name>A0ACC2J2F8_9PEZI</name>
<organism evidence="1 2">
    <name type="scientific">Lasiodiplodia mahajangana</name>
    <dbReference type="NCBI Taxonomy" id="1108764"/>
    <lineage>
        <taxon>Eukaryota</taxon>
        <taxon>Fungi</taxon>
        <taxon>Dikarya</taxon>
        <taxon>Ascomycota</taxon>
        <taxon>Pezizomycotina</taxon>
        <taxon>Dothideomycetes</taxon>
        <taxon>Dothideomycetes incertae sedis</taxon>
        <taxon>Botryosphaeriales</taxon>
        <taxon>Botryosphaeriaceae</taxon>
        <taxon>Lasiodiplodia</taxon>
    </lineage>
</organism>
<sequence length="510" mass="54974">MPAVGLPTPPTKKPGIHVIVKGSDTVQYRMLDSPSSLAPSSILDDTYRSEKTNGLAPRRSGSSVNDMDASSHRLLATPSTLAPSSSLDDSHAFRRQSSGRTGEAAQKRANSNVATSRENLASISTGGAASTTRLNGILPRDSKPVFPLAVKARIYSDSRYGGRRNTSSGSQRLDACGFTPATKPAARTANSTKRDAASISTTAPTPTSKPKPKSIATPKMTIKRLKKEAEESVQPQSILSPVAPRTPRQPQTGRRASNWSSPSIGTPGDPYMLSSDSGSDSDGDDNATTDGQSHDPRSLKSFANITDIHETASDVEAVLDQFPAWLTTPSPPEPRTAYRSVPSSQTSTVSRLSVRARAGEDGNRGSKYRESRRVRFSGGDGFSPSPVPLQRTTAPIERTSSRAKRIDVLSKASPPHPGRIASLPDRIVKSEFTLDEHTSGSFNGEGKDEHPIQHGGKMLLKKRKRALSGEEKRASRHRNVDRGAWRRKKKVLKALKALKAQKARKIKREP</sequence>
<comment type="caution">
    <text evidence="1">The sequence shown here is derived from an EMBL/GenBank/DDBJ whole genome shotgun (WGS) entry which is preliminary data.</text>
</comment>
<dbReference type="EMBL" id="JAPUUL010003783">
    <property type="protein sequence ID" value="KAJ8121568.1"/>
    <property type="molecule type" value="Genomic_DNA"/>
</dbReference>
<keyword evidence="2" id="KW-1185">Reference proteome</keyword>
<reference evidence="1" key="1">
    <citation type="submission" date="2022-12" db="EMBL/GenBank/DDBJ databases">
        <title>Genome Sequence of Lasiodiplodia mahajangana.</title>
        <authorList>
            <person name="Buettner E."/>
        </authorList>
    </citation>
    <scope>NUCLEOTIDE SEQUENCE</scope>
    <source>
        <strain evidence="1">VT137</strain>
    </source>
</reference>